<dbReference type="AlphaFoldDB" id="A0A914XUX3"/>
<feature type="coiled-coil region" evidence="1">
    <location>
        <begin position="27"/>
        <end position="54"/>
    </location>
</feature>
<dbReference type="Proteomes" id="UP000887577">
    <property type="component" value="Unplaced"/>
</dbReference>
<evidence type="ECO:0000256" key="1">
    <source>
        <dbReference type="SAM" id="Coils"/>
    </source>
</evidence>
<evidence type="ECO:0000313" key="2">
    <source>
        <dbReference type="Proteomes" id="UP000887577"/>
    </source>
</evidence>
<name>A0A914XUX3_9BILA</name>
<protein>
    <submittedName>
        <fullName evidence="3">Uncharacterized protein</fullName>
    </submittedName>
</protein>
<evidence type="ECO:0000313" key="3">
    <source>
        <dbReference type="WBParaSite" id="PSU_v2.g10769.t1"/>
    </source>
</evidence>
<accession>A0A914XUX3</accession>
<sequence length="112" mass="12937">MALSEEQRKERLQDSEKLVFDLFDNMVKYEQQQLEEVKRKCSQYRKEFEGLRHEREAAVNSHQAPYNVHIEGEVHHITIVSSACQEAALHAHVKVTVCEVGHTEAKVTGRAH</sequence>
<keyword evidence="2" id="KW-1185">Reference proteome</keyword>
<keyword evidence="1" id="KW-0175">Coiled coil</keyword>
<dbReference type="WBParaSite" id="PSU_v2.g10769.t1">
    <property type="protein sequence ID" value="PSU_v2.g10769.t1"/>
    <property type="gene ID" value="PSU_v2.g10769"/>
</dbReference>
<proteinExistence type="predicted"/>
<organism evidence="2 3">
    <name type="scientific">Panagrolaimus superbus</name>
    <dbReference type="NCBI Taxonomy" id="310955"/>
    <lineage>
        <taxon>Eukaryota</taxon>
        <taxon>Metazoa</taxon>
        <taxon>Ecdysozoa</taxon>
        <taxon>Nematoda</taxon>
        <taxon>Chromadorea</taxon>
        <taxon>Rhabditida</taxon>
        <taxon>Tylenchina</taxon>
        <taxon>Panagrolaimomorpha</taxon>
        <taxon>Panagrolaimoidea</taxon>
        <taxon>Panagrolaimidae</taxon>
        <taxon>Panagrolaimus</taxon>
    </lineage>
</organism>
<reference evidence="3" key="1">
    <citation type="submission" date="2022-11" db="UniProtKB">
        <authorList>
            <consortium name="WormBaseParasite"/>
        </authorList>
    </citation>
    <scope>IDENTIFICATION</scope>
</reference>